<accession>A0A0B2UPK6</accession>
<dbReference type="EMBL" id="JPKZ01022848">
    <property type="protein sequence ID" value="KHN70860.1"/>
    <property type="molecule type" value="Genomic_DNA"/>
</dbReference>
<dbReference type="AlphaFoldDB" id="A0A0B2UPK6"/>
<feature type="chain" id="PRO_5002095012" description="DUF7505 domain-containing protein" evidence="1">
    <location>
        <begin position="22"/>
        <end position="157"/>
    </location>
</feature>
<gene>
    <name evidence="3" type="ORF">Tcan_00790</name>
</gene>
<dbReference type="STRING" id="6265.A0A0B2UPK6"/>
<dbReference type="Pfam" id="PF24337">
    <property type="entry name" value="DUF7505"/>
    <property type="match status" value="1"/>
</dbReference>
<feature type="domain" description="DUF7505" evidence="2">
    <location>
        <begin position="37"/>
        <end position="131"/>
    </location>
</feature>
<feature type="signal peptide" evidence="1">
    <location>
        <begin position="1"/>
        <end position="21"/>
    </location>
</feature>
<reference evidence="3 4" key="1">
    <citation type="submission" date="2014-11" db="EMBL/GenBank/DDBJ databases">
        <title>Genetic blueprint of the zoonotic pathogen Toxocara canis.</title>
        <authorList>
            <person name="Zhu X.-Q."/>
            <person name="Korhonen P.K."/>
            <person name="Cai H."/>
            <person name="Young N.D."/>
            <person name="Nejsum P."/>
            <person name="von Samson-Himmelstjerna G."/>
            <person name="Boag P.R."/>
            <person name="Tan P."/>
            <person name="Li Q."/>
            <person name="Min J."/>
            <person name="Yang Y."/>
            <person name="Wang X."/>
            <person name="Fang X."/>
            <person name="Hall R.S."/>
            <person name="Hofmann A."/>
            <person name="Sternberg P.W."/>
            <person name="Jex A.R."/>
            <person name="Gasser R.B."/>
        </authorList>
    </citation>
    <scope>NUCLEOTIDE SEQUENCE [LARGE SCALE GENOMIC DNA]</scope>
    <source>
        <strain evidence="3">PN_DK_2014</strain>
    </source>
</reference>
<dbReference type="InterPro" id="IPR055928">
    <property type="entry name" value="Fmi-1_DUF7505"/>
</dbReference>
<comment type="caution">
    <text evidence="3">The sequence shown here is derived from an EMBL/GenBank/DDBJ whole genome shotgun (WGS) entry which is preliminary data.</text>
</comment>
<evidence type="ECO:0000313" key="3">
    <source>
        <dbReference type="EMBL" id="KHN70860.1"/>
    </source>
</evidence>
<proteinExistence type="predicted"/>
<evidence type="ECO:0000256" key="1">
    <source>
        <dbReference type="SAM" id="SignalP"/>
    </source>
</evidence>
<protein>
    <recommendedName>
        <fullName evidence="2">DUF7505 domain-containing protein</fullName>
    </recommendedName>
</protein>
<name>A0A0B2UPK6_TOXCA</name>
<keyword evidence="1" id="KW-0732">Signal</keyword>
<evidence type="ECO:0000259" key="2">
    <source>
        <dbReference type="Pfam" id="PF24337"/>
    </source>
</evidence>
<evidence type="ECO:0000313" key="4">
    <source>
        <dbReference type="Proteomes" id="UP000031036"/>
    </source>
</evidence>
<feature type="non-terminal residue" evidence="3">
    <location>
        <position position="1"/>
    </location>
</feature>
<keyword evidence="4" id="KW-1185">Reference proteome</keyword>
<organism evidence="3 4">
    <name type="scientific">Toxocara canis</name>
    <name type="common">Canine roundworm</name>
    <dbReference type="NCBI Taxonomy" id="6265"/>
    <lineage>
        <taxon>Eukaryota</taxon>
        <taxon>Metazoa</taxon>
        <taxon>Ecdysozoa</taxon>
        <taxon>Nematoda</taxon>
        <taxon>Chromadorea</taxon>
        <taxon>Rhabditida</taxon>
        <taxon>Spirurina</taxon>
        <taxon>Ascaridomorpha</taxon>
        <taxon>Ascaridoidea</taxon>
        <taxon>Toxocaridae</taxon>
        <taxon>Toxocara</taxon>
    </lineage>
</organism>
<sequence>PCCRLWCACFVALLILPVSNHLVGPPHLEQCLCDVDSLPPQDDIVWLPNSYPPCLHRGQAVLLWNSTACNSPFSIRSASVSLDIDSGLLFIERRICFYSTIWRFGYYFKCAAAENVYRKNTLRIGHDRFSRQSRKKRWLRRRNPPAQLIHFQQDRYI</sequence>
<dbReference type="Proteomes" id="UP000031036">
    <property type="component" value="Unassembled WGS sequence"/>
</dbReference>
<feature type="non-terminal residue" evidence="3">
    <location>
        <position position="157"/>
    </location>
</feature>